<name>A0A949K6C3_9FIRM</name>
<dbReference type="EMBL" id="JAHQCW010000005">
    <property type="protein sequence ID" value="MBU9735832.1"/>
    <property type="molecule type" value="Genomic_DNA"/>
</dbReference>
<feature type="transmembrane region" description="Helical" evidence="1">
    <location>
        <begin position="16"/>
        <end position="35"/>
    </location>
</feature>
<dbReference type="Gene3D" id="2.60.40.1260">
    <property type="entry name" value="Lamin Tail domain"/>
    <property type="match status" value="1"/>
</dbReference>
<keyword evidence="1" id="KW-1133">Transmembrane helix</keyword>
<dbReference type="PROSITE" id="PS51841">
    <property type="entry name" value="LTD"/>
    <property type="match status" value="1"/>
</dbReference>
<dbReference type="InterPro" id="IPR001322">
    <property type="entry name" value="Lamin_tail_dom"/>
</dbReference>
<evidence type="ECO:0000256" key="1">
    <source>
        <dbReference type="SAM" id="Phobius"/>
    </source>
</evidence>
<dbReference type="InterPro" id="IPR036415">
    <property type="entry name" value="Lamin_tail_dom_sf"/>
</dbReference>
<dbReference type="InterPro" id="IPR014867">
    <property type="entry name" value="Spore_coat_CotH_CotH2/3/7"/>
</dbReference>
<proteinExistence type="predicted"/>
<keyword evidence="4" id="KW-1185">Reference proteome</keyword>
<protein>
    <submittedName>
        <fullName evidence="3">CotH kinase family protein</fullName>
    </submittedName>
</protein>
<evidence type="ECO:0000313" key="3">
    <source>
        <dbReference type="EMBL" id="MBU9735832.1"/>
    </source>
</evidence>
<organism evidence="3 4">
    <name type="scientific">Diplocloster agilis</name>
    <dbReference type="NCBI Taxonomy" id="2850323"/>
    <lineage>
        <taxon>Bacteria</taxon>
        <taxon>Bacillati</taxon>
        <taxon>Bacillota</taxon>
        <taxon>Clostridia</taxon>
        <taxon>Lachnospirales</taxon>
        <taxon>Lachnospiraceae</taxon>
        <taxon>Diplocloster</taxon>
    </lineage>
</organism>
<sequence length="751" mass="85961">MKEKLLKFSNPRNKNWWLFTGALVIFVLAVVLFTLTEEKDAGSLQEYVKNGSVEYSVADTFLTEDTELALTADAVYSSSYDIYYTLDGSTPDLTSSLYEKPLLLEAGDTVRAVPVKARVCYKNTLSDVVTKTYFVGKNVDQRYTTLIASITTDPENLYDPVTGIMMEGPNTEYGFKNFDQRGDEWIRDANVEMFDETGEKIIDQKIGLGISGGYSANYFPKSLKLDANEIYDKENPKFEYPFFSTDETVSSQSAGRKFNHLVLRNSGNDLYSTLIRWNLASSLAKEIGLTPVMSARPVTVYLNGEYYGLLQMQDSYSSYNLAQQLHVEKYEVEKFESSERECAEAAGYAEYLYSDLNVASNREHLEELVDMDNFLTYYAFQLMVNNFDWPQKNYAAYRTNQEGADNRVRFLLFDTDYMYNLYDTPDRAQELFGEMLVYPENDNNALSNVLKCPEYETRFVNIITSLMSNILDPEHLLELIDRYSQEIAAEIGYMEDESPDAEIRGVAGNWDSEIARLKYYAKIRNEEVSDWLDTLFEVEDLYTVTMVPSEGADLSFGAVRLTPEDSEWNGYFFQSHPLTVTCETYPGYEFDHWEVNHRTVTSKDLVISPDMLLEGDNQVRLVTRRINGEGPVISNVSAASVDDWIELYNPYTNTIKLRDFYLSDNRSDPLKYRCPETELEPGETLRLYGKTSPVLNHYLVNFNLKKGEVLTLSDADGMVLDQVTIPKMSADESYGRYLHGNTWKFFGKPVE</sequence>
<accession>A0A949K6C3</accession>
<feature type="domain" description="LTD" evidence="2">
    <location>
        <begin position="629"/>
        <end position="727"/>
    </location>
</feature>
<keyword evidence="1" id="KW-0812">Transmembrane</keyword>
<keyword evidence="3" id="KW-0418">Kinase</keyword>
<dbReference type="Pfam" id="PF00932">
    <property type="entry name" value="LTD"/>
    <property type="match status" value="1"/>
</dbReference>
<evidence type="ECO:0000259" key="2">
    <source>
        <dbReference type="PROSITE" id="PS51841"/>
    </source>
</evidence>
<dbReference type="Pfam" id="PF13287">
    <property type="entry name" value="Fn3_assoc"/>
    <property type="match status" value="1"/>
</dbReference>
<dbReference type="GO" id="GO:0016301">
    <property type="term" value="F:kinase activity"/>
    <property type="evidence" value="ECO:0007669"/>
    <property type="project" value="UniProtKB-KW"/>
</dbReference>
<keyword evidence="1" id="KW-0472">Membrane</keyword>
<dbReference type="RefSeq" id="WP_238720865.1">
    <property type="nucleotide sequence ID" value="NZ_JAHQCW010000005.1"/>
</dbReference>
<dbReference type="Pfam" id="PF08757">
    <property type="entry name" value="CotH"/>
    <property type="match status" value="1"/>
</dbReference>
<reference evidence="3" key="1">
    <citation type="submission" date="2021-06" db="EMBL/GenBank/DDBJ databases">
        <title>Description of novel taxa of the family Lachnospiraceae.</title>
        <authorList>
            <person name="Chaplin A.V."/>
            <person name="Sokolova S.R."/>
            <person name="Pikina A.P."/>
            <person name="Korzhanova M."/>
            <person name="Belova V."/>
            <person name="Korostin D."/>
            <person name="Efimov B.A."/>
        </authorList>
    </citation>
    <scope>NUCLEOTIDE SEQUENCE</scope>
    <source>
        <strain evidence="3">ASD5720</strain>
    </source>
</reference>
<keyword evidence="3" id="KW-0808">Transferase</keyword>
<evidence type="ECO:0000313" key="4">
    <source>
        <dbReference type="Proteomes" id="UP000712157"/>
    </source>
</evidence>
<gene>
    <name evidence="3" type="ORF">KTH89_04735</name>
</gene>
<dbReference type="AlphaFoldDB" id="A0A949K6C3"/>
<dbReference type="SUPFAM" id="SSF74853">
    <property type="entry name" value="Lamin A/C globular tail domain"/>
    <property type="match status" value="1"/>
</dbReference>
<comment type="caution">
    <text evidence="3">The sequence shown here is derived from an EMBL/GenBank/DDBJ whole genome shotgun (WGS) entry which is preliminary data.</text>
</comment>
<dbReference type="Proteomes" id="UP000712157">
    <property type="component" value="Unassembled WGS sequence"/>
</dbReference>
<dbReference type="InterPro" id="IPR026876">
    <property type="entry name" value="Fn3_assoc_repeat"/>
</dbReference>